<proteinExistence type="predicted"/>
<sequence length="24" mass="2713">MNLMCAGLAFIVQTAFPIHLNFNF</sequence>
<dbReference type="EMBL" id="GGEC01082278">
    <property type="protein sequence ID" value="MBX62762.1"/>
    <property type="molecule type" value="Transcribed_RNA"/>
</dbReference>
<protein>
    <submittedName>
        <fullName evidence="1">Uncharacterized protein</fullName>
    </submittedName>
</protein>
<accession>A0A2P2Q704</accession>
<reference evidence="1" key="1">
    <citation type="submission" date="2018-02" db="EMBL/GenBank/DDBJ databases">
        <title>Rhizophora mucronata_Transcriptome.</title>
        <authorList>
            <person name="Meera S.P."/>
            <person name="Sreeshan A."/>
            <person name="Augustine A."/>
        </authorList>
    </citation>
    <scope>NUCLEOTIDE SEQUENCE</scope>
    <source>
        <tissue evidence="1">Leaf</tissue>
    </source>
</reference>
<evidence type="ECO:0000313" key="1">
    <source>
        <dbReference type="EMBL" id="MBX62762.1"/>
    </source>
</evidence>
<name>A0A2P2Q704_RHIMU</name>
<dbReference type="AlphaFoldDB" id="A0A2P2Q704"/>
<organism evidence="1">
    <name type="scientific">Rhizophora mucronata</name>
    <name type="common">Asiatic mangrove</name>
    <dbReference type="NCBI Taxonomy" id="61149"/>
    <lineage>
        <taxon>Eukaryota</taxon>
        <taxon>Viridiplantae</taxon>
        <taxon>Streptophyta</taxon>
        <taxon>Embryophyta</taxon>
        <taxon>Tracheophyta</taxon>
        <taxon>Spermatophyta</taxon>
        <taxon>Magnoliopsida</taxon>
        <taxon>eudicotyledons</taxon>
        <taxon>Gunneridae</taxon>
        <taxon>Pentapetalae</taxon>
        <taxon>rosids</taxon>
        <taxon>fabids</taxon>
        <taxon>Malpighiales</taxon>
        <taxon>Rhizophoraceae</taxon>
        <taxon>Rhizophora</taxon>
    </lineage>
</organism>